<comment type="caution">
    <text evidence="3">The sequence shown here is derived from an EMBL/GenBank/DDBJ whole genome shotgun (WGS) entry which is preliminary data.</text>
</comment>
<feature type="transmembrane region" description="Helical" evidence="1">
    <location>
        <begin position="233"/>
        <end position="255"/>
    </location>
</feature>
<accession>A0A5C5R7U2</accession>
<keyword evidence="1" id="KW-0812">Transmembrane</keyword>
<reference evidence="3 4" key="1">
    <citation type="submission" date="2019-06" db="EMBL/GenBank/DDBJ databases">
        <title>Tsukamurella conjunctivitidis sp. nov., Tsukamurella assacharolytica sp. nov. and Tsukamurella sputae sp. nov. isolated from patients with conjunctivitis, bacteraemia (lymphoma) and respiratory infection (sputum) in Hong Kong.</title>
        <authorList>
            <person name="Teng J.L.L."/>
            <person name="Lee H.H."/>
            <person name="Fong J.Y.H."/>
            <person name="Fok K.M.N."/>
            <person name="Lau S.K.P."/>
            <person name="Woo P.C.Y."/>
        </authorList>
    </citation>
    <scope>NUCLEOTIDE SEQUENCE [LARGE SCALE GENOMIC DNA]</scope>
    <source>
        <strain evidence="3 4">HKU71</strain>
    </source>
</reference>
<feature type="transmembrane region" description="Helical" evidence="1">
    <location>
        <begin position="135"/>
        <end position="156"/>
    </location>
</feature>
<keyword evidence="2" id="KW-0732">Signal</keyword>
<evidence type="ECO:0000256" key="2">
    <source>
        <dbReference type="SAM" id="SignalP"/>
    </source>
</evidence>
<dbReference type="NCBIfam" id="NF038012">
    <property type="entry name" value="DMT_1"/>
    <property type="match status" value="1"/>
</dbReference>
<dbReference type="PANTHER" id="PTHR40761">
    <property type="entry name" value="CONSERVED INTEGRAL MEMBRANE ALANINE VALINE AND LEUCINE RICH PROTEIN-RELATED"/>
    <property type="match status" value="1"/>
</dbReference>
<evidence type="ECO:0008006" key="5">
    <source>
        <dbReference type="Google" id="ProtNLM"/>
    </source>
</evidence>
<dbReference type="AlphaFoldDB" id="A0A5C5R7U2"/>
<dbReference type="InterPro" id="IPR037185">
    <property type="entry name" value="EmrE-like"/>
</dbReference>
<feature type="transmembrane region" description="Helical" evidence="1">
    <location>
        <begin position="105"/>
        <end position="123"/>
    </location>
</feature>
<keyword evidence="4" id="KW-1185">Reference proteome</keyword>
<feature type="transmembrane region" description="Helical" evidence="1">
    <location>
        <begin position="163"/>
        <end position="182"/>
    </location>
</feature>
<dbReference type="PROSITE" id="PS51257">
    <property type="entry name" value="PROKAR_LIPOPROTEIN"/>
    <property type="match status" value="1"/>
</dbReference>
<feature type="signal peptide" evidence="2">
    <location>
        <begin position="1"/>
        <end position="32"/>
    </location>
</feature>
<evidence type="ECO:0000256" key="1">
    <source>
        <dbReference type="SAM" id="Phobius"/>
    </source>
</evidence>
<sequence length="285" mass="29112">MSRVTATTASVFLALIAAFLFACGSAAQQAEAATVDEGDALIAELIRRPRWWLGLLGDLGGYAFQAWALALGPVLVVQPLIVAALLFALPVSALLNDTRVTAREWTYAAVLAAALAVFLLAGRPTDGVTDAPGTTWLPALIVVGAVAAIATGAGLVRALPGPVRALSFGVASGVLFGVATVLTKPVLTSYEHTDFVANTLRLLTDWRLLVLVLSGLGAMYLQQRAFQPAPISASLPAITLAEPLCAAALGAVVLGETVTTSGWHGVAVLASVLVGAAAAARLAAR</sequence>
<dbReference type="OrthoDB" id="4382070at2"/>
<keyword evidence="1" id="KW-0472">Membrane</keyword>
<gene>
    <name evidence="3" type="ORF">FK529_15955</name>
</gene>
<name>A0A5C5R7U2_9ACTN</name>
<keyword evidence="1" id="KW-1133">Transmembrane helix</keyword>
<feature type="transmembrane region" description="Helical" evidence="1">
    <location>
        <begin position="261"/>
        <end position="284"/>
    </location>
</feature>
<feature type="chain" id="PRO_5023032663" description="EamA family transporter" evidence="2">
    <location>
        <begin position="33"/>
        <end position="285"/>
    </location>
</feature>
<dbReference type="EMBL" id="VIGW01000010">
    <property type="protein sequence ID" value="TWS18383.1"/>
    <property type="molecule type" value="Genomic_DNA"/>
</dbReference>
<evidence type="ECO:0000313" key="4">
    <source>
        <dbReference type="Proteomes" id="UP000317291"/>
    </source>
</evidence>
<organism evidence="3 4">
    <name type="scientific">Tsukamurella asaccharolytica</name>
    <dbReference type="NCBI Taxonomy" id="2592067"/>
    <lineage>
        <taxon>Bacteria</taxon>
        <taxon>Bacillati</taxon>
        <taxon>Actinomycetota</taxon>
        <taxon>Actinomycetes</taxon>
        <taxon>Mycobacteriales</taxon>
        <taxon>Tsukamurellaceae</taxon>
        <taxon>Tsukamurella</taxon>
    </lineage>
</organism>
<dbReference type="SUPFAM" id="SSF103481">
    <property type="entry name" value="Multidrug resistance efflux transporter EmrE"/>
    <property type="match status" value="1"/>
</dbReference>
<protein>
    <recommendedName>
        <fullName evidence="5">EamA family transporter</fullName>
    </recommendedName>
</protein>
<feature type="transmembrane region" description="Helical" evidence="1">
    <location>
        <begin position="202"/>
        <end position="221"/>
    </location>
</feature>
<dbReference type="Proteomes" id="UP000317291">
    <property type="component" value="Unassembled WGS sequence"/>
</dbReference>
<evidence type="ECO:0000313" key="3">
    <source>
        <dbReference type="EMBL" id="TWS18383.1"/>
    </source>
</evidence>
<proteinExistence type="predicted"/>
<feature type="transmembrane region" description="Helical" evidence="1">
    <location>
        <begin position="66"/>
        <end position="93"/>
    </location>
</feature>
<dbReference type="PANTHER" id="PTHR40761:SF1">
    <property type="entry name" value="CONSERVED INTEGRAL MEMBRANE ALANINE VALINE AND LEUCINE RICH PROTEIN-RELATED"/>
    <property type="match status" value="1"/>
</dbReference>